<dbReference type="SUPFAM" id="SSF48371">
    <property type="entry name" value="ARM repeat"/>
    <property type="match status" value="1"/>
</dbReference>
<sequence length="1461" mass="163720">MHVYNAWLPPPVAEETKREKESFARVVRTLGDSYRPDDPDSVYSTLNWIPLIKLFIDAESEVALEDVATLVRIGLEVFNLSQNKLYVQAKWGNILARLINKYRKKLSLKVQWRPFYDTLVSTHFASSYAIGFSLQTCYRNTGPEGPILKQRHFQMITSLVQSCRRFFPPDSASEIWSEFRSLVKNPWHNSSFEGSGFLRLFLPTNSDNQEFFSCDWIKECIDLWNSVPNCHFWNCQWAGIIARVVKNCKFVDWECFLPTLFMRYLNMFEVPVANRRESYPFPLDVPINTSFLFPNKSVTLVKAIAKSIVYLLKPCSSAQEHLEKFVNLLEPFYHPSNGGPWTHSLERLLLHLVNQFQKRLKCQQLCRHEELHLGRSERTFFVNAVLKLMDRGQYSKDKDLSETVAATTSILSYVEPSLVLPFVVSRYHMALKTRTATHQLEIAVMSMAYVGRSLLLTSLSTSSIKPLHLGGSNQLIDIVMLSLSNALLGMDANDPPKTLATMQLIGSIFSNALRKISKFVKTNTLPGAIEEVGLLCCACIHSNHEEAVNHLVEPLLLSAISSLEDTSVMGCREEVSNASTLIRAKPTLSPALETTINYQLKVLSIAISYGGPALLRYKDQFKEAIVSSFDLGRAFSVTLMLCTRGMDSTKDYLNDEPMAPKWHIPSDGEEFANELLGLHLDLLWMIFIQYAKLEPFLIQFHAICHPGDKKEHLKVTLLRIDSSLQGVLPCLPDFNPSSGNGLVEDPYHASFLIAGARGSSVGSAELREKAAAVIHAACKYLLEEEADDSILLTLVIRIMDALVNYGSFCFDEWSGQAWNLESSAIIEPPINFIVSLRAKGKRRAAGKSLLKMIKRWPSIISKCVLSLTENLRDSSSPEHAVLGSCAILSSKKVLKHLAMDQKLFSSFILGVLSSSHHESLKVQKAINELFVTYNIHFAGVSSSIFRTSDYDKDPADFANLVSQLVSMGSDSSSLHWRYNLMANRVLLFLAMTSRDYLSSSSEILSRTAGHFLKNLKCQLPQTRIIAISALNKLLKESPYKLSAEEKPFFSDNLEEKPRSSLERALMQIFQEDGFFTETLNSLALVHITTDTESSAAGGNSGNSIFKSQADKSIACFYFDFSASWPRTPSWISVLNSSCFKSKFARIFKRLVQECGMPVLLPLRTTLKEFANAKERSKQSVAAEAFAGILHSDVHGILGAWDSWMMVQLQNIILTPLIESVPEWAACIRYAVCGKGRYGAKIPVLRQQILDCLAKPLPPKVTTTIVANRYAFLSAALIELSPQKMSVGELQLQNGLLQELLGNMRHSSSQVRETIGVTLSVLCSNIRLYVLSGHHLSHDGANNDLNNQLMEDSIQILTKRTAQVLMNIQNTSLCANMETSMDISAPDVHLKGDSQDDVKWMETVFHFIISSLKSGRSSCLLDVIVRLLYPVLSLQVFVLMDNLRPTFGCLRGNCRRDVPLSG</sequence>
<evidence type="ECO:0000313" key="3">
    <source>
        <dbReference type="Proteomes" id="UP000516437"/>
    </source>
</evidence>
<dbReference type="GO" id="GO:0005634">
    <property type="term" value="C:nucleus"/>
    <property type="evidence" value="ECO:0007669"/>
    <property type="project" value="TreeGrafter"/>
</dbReference>
<dbReference type="InterPro" id="IPR035309">
    <property type="entry name" value="PSME4"/>
</dbReference>
<dbReference type="Proteomes" id="UP000516437">
    <property type="component" value="Chromosome 4"/>
</dbReference>
<proteinExistence type="predicted"/>
<dbReference type="GO" id="GO:0070628">
    <property type="term" value="F:proteasome binding"/>
    <property type="evidence" value="ECO:0007669"/>
    <property type="project" value="InterPro"/>
</dbReference>
<organism evidence="2 3">
    <name type="scientific">Morella rubra</name>
    <name type="common">Chinese bayberry</name>
    <dbReference type="NCBI Taxonomy" id="262757"/>
    <lineage>
        <taxon>Eukaryota</taxon>
        <taxon>Viridiplantae</taxon>
        <taxon>Streptophyta</taxon>
        <taxon>Embryophyta</taxon>
        <taxon>Tracheophyta</taxon>
        <taxon>Spermatophyta</taxon>
        <taxon>Magnoliopsida</taxon>
        <taxon>eudicotyledons</taxon>
        <taxon>Gunneridae</taxon>
        <taxon>Pentapetalae</taxon>
        <taxon>rosids</taxon>
        <taxon>fabids</taxon>
        <taxon>Fagales</taxon>
        <taxon>Myricaceae</taxon>
        <taxon>Morella</taxon>
    </lineage>
</organism>
<dbReference type="EMBL" id="RXIC02000022">
    <property type="protein sequence ID" value="KAB1215015.1"/>
    <property type="molecule type" value="Genomic_DNA"/>
</dbReference>
<evidence type="ECO:0000313" key="2">
    <source>
        <dbReference type="EMBL" id="KAB1215015.1"/>
    </source>
</evidence>
<reference evidence="2 3" key="1">
    <citation type="journal article" date="2019" name="Plant Biotechnol. J.">
        <title>The red bayberry genome and genetic basis of sex determination.</title>
        <authorList>
            <person name="Jia H.M."/>
            <person name="Jia H.J."/>
            <person name="Cai Q.L."/>
            <person name="Wang Y."/>
            <person name="Zhao H.B."/>
            <person name="Yang W.F."/>
            <person name="Wang G.Y."/>
            <person name="Li Y.H."/>
            <person name="Zhan D.L."/>
            <person name="Shen Y.T."/>
            <person name="Niu Q.F."/>
            <person name="Chang L."/>
            <person name="Qiu J."/>
            <person name="Zhao L."/>
            <person name="Xie H.B."/>
            <person name="Fu W.Y."/>
            <person name="Jin J."/>
            <person name="Li X.W."/>
            <person name="Jiao Y."/>
            <person name="Zhou C.C."/>
            <person name="Tu T."/>
            <person name="Chai C.Y."/>
            <person name="Gao J.L."/>
            <person name="Fan L.J."/>
            <person name="van de Weg E."/>
            <person name="Wang J.Y."/>
            <person name="Gao Z.S."/>
        </authorList>
    </citation>
    <scope>NUCLEOTIDE SEQUENCE [LARGE SCALE GENOMIC DNA]</scope>
    <source>
        <tissue evidence="2">Leaves</tissue>
    </source>
</reference>
<feature type="domain" description="Proteasome activator Blm10 middle HEAT repeats region" evidence="1">
    <location>
        <begin position="322"/>
        <end position="511"/>
    </location>
</feature>
<protein>
    <submittedName>
        <fullName evidence="2">Proteasome activator subunit 4</fullName>
    </submittedName>
</protein>
<keyword evidence="2" id="KW-0647">Proteasome</keyword>
<dbReference type="GO" id="GO:0016504">
    <property type="term" value="F:peptidase activator activity"/>
    <property type="evidence" value="ECO:0007669"/>
    <property type="project" value="InterPro"/>
</dbReference>
<evidence type="ECO:0000259" key="1">
    <source>
        <dbReference type="Pfam" id="PF16507"/>
    </source>
</evidence>
<comment type="caution">
    <text evidence="2">The sequence shown here is derived from an EMBL/GenBank/DDBJ whole genome shotgun (WGS) entry which is preliminary data.</text>
</comment>
<dbReference type="InterPro" id="IPR032430">
    <property type="entry name" value="Blm10_mid"/>
</dbReference>
<gene>
    <name evidence="2" type="ORF">CJ030_MR4G005245</name>
</gene>
<accession>A0A6A1VQS0</accession>
<dbReference type="GO" id="GO:0005829">
    <property type="term" value="C:cytosol"/>
    <property type="evidence" value="ECO:0007669"/>
    <property type="project" value="TreeGrafter"/>
</dbReference>
<name>A0A6A1VQS0_9ROSI</name>
<dbReference type="GO" id="GO:0010499">
    <property type="term" value="P:proteasomal ubiquitin-independent protein catabolic process"/>
    <property type="evidence" value="ECO:0007669"/>
    <property type="project" value="TreeGrafter"/>
</dbReference>
<dbReference type="OrthoDB" id="17907at2759"/>
<dbReference type="PANTHER" id="PTHR32170">
    <property type="entry name" value="PROTEASOME ACTIVATOR COMPLEX SUBUNIT 4"/>
    <property type="match status" value="1"/>
</dbReference>
<dbReference type="InterPro" id="IPR016024">
    <property type="entry name" value="ARM-type_fold"/>
</dbReference>
<dbReference type="PANTHER" id="PTHR32170:SF3">
    <property type="entry name" value="PROTEASOME ACTIVATOR COMPLEX SUBUNIT 4"/>
    <property type="match status" value="1"/>
</dbReference>
<dbReference type="GO" id="GO:0000502">
    <property type="term" value="C:proteasome complex"/>
    <property type="evidence" value="ECO:0007669"/>
    <property type="project" value="UniProtKB-KW"/>
</dbReference>
<dbReference type="Pfam" id="PF16507">
    <property type="entry name" value="HEAT_PSME4_mid"/>
    <property type="match status" value="1"/>
</dbReference>
<keyword evidence="3" id="KW-1185">Reference proteome</keyword>